<dbReference type="GO" id="GO:0003677">
    <property type="term" value="F:DNA binding"/>
    <property type="evidence" value="ECO:0007669"/>
    <property type="project" value="UniProtKB-KW"/>
</dbReference>
<dbReference type="PANTHER" id="PTHR46577">
    <property type="entry name" value="HTH-TYPE TRANSCRIPTIONAL REGULATORY PROTEIN GABR"/>
    <property type="match status" value="1"/>
</dbReference>
<gene>
    <name evidence="7" type="ORF">VTAP4600_B0719</name>
</gene>
<keyword evidence="2" id="KW-0663">Pyridoxal phosphate</keyword>
<dbReference type="AlphaFoldDB" id="A0A2N8ZK86"/>
<dbReference type="Pfam" id="PF00155">
    <property type="entry name" value="Aminotran_1_2"/>
    <property type="match status" value="1"/>
</dbReference>
<dbReference type="OrthoDB" id="9804020at2"/>
<dbReference type="PROSITE" id="PS50949">
    <property type="entry name" value="HTH_GNTR"/>
    <property type="match status" value="1"/>
</dbReference>
<dbReference type="InterPro" id="IPR015421">
    <property type="entry name" value="PyrdxlP-dep_Trfase_major"/>
</dbReference>
<evidence type="ECO:0000256" key="3">
    <source>
        <dbReference type="ARBA" id="ARBA00023015"/>
    </source>
</evidence>
<dbReference type="SUPFAM" id="SSF46785">
    <property type="entry name" value="Winged helix' DNA-binding domain"/>
    <property type="match status" value="1"/>
</dbReference>
<dbReference type="InterPro" id="IPR000524">
    <property type="entry name" value="Tscrpt_reg_HTH_GntR"/>
</dbReference>
<accession>A0A2N8ZK86</accession>
<organism evidence="7 8">
    <name type="scientific">Vibrio tapetis subsp. tapetis</name>
    <dbReference type="NCBI Taxonomy" id="1671868"/>
    <lineage>
        <taxon>Bacteria</taxon>
        <taxon>Pseudomonadati</taxon>
        <taxon>Pseudomonadota</taxon>
        <taxon>Gammaproteobacteria</taxon>
        <taxon>Vibrionales</taxon>
        <taxon>Vibrionaceae</taxon>
        <taxon>Vibrio</taxon>
    </lineage>
</organism>
<dbReference type="EMBL" id="LT960612">
    <property type="protein sequence ID" value="SON52330.1"/>
    <property type="molecule type" value="Genomic_DNA"/>
</dbReference>
<dbReference type="SUPFAM" id="SSF53383">
    <property type="entry name" value="PLP-dependent transferases"/>
    <property type="match status" value="1"/>
</dbReference>
<dbReference type="InterPro" id="IPR015422">
    <property type="entry name" value="PyrdxlP-dep_Trfase_small"/>
</dbReference>
<dbReference type="InterPro" id="IPR051446">
    <property type="entry name" value="HTH_trans_reg/aminotransferase"/>
</dbReference>
<dbReference type="GO" id="GO:0030170">
    <property type="term" value="F:pyridoxal phosphate binding"/>
    <property type="evidence" value="ECO:0007669"/>
    <property type="project" value="InterPro"/>
</dbReference>
<evidence type="ECO:0000256" key="5">
    <source>
        <dbReference type="ARBA" id="ARBA00023163"/>
    </source>
</evidence>
<dbReference type="InterPro" id="IPR036388">
    <property type="entry name" value="WH-like_DNA-bd_sf"/>
</dbReference>
<dbReference type="RefSeq" id="WP_102524609.1">
    <property type="nucleotide sequence ID" value="NZ_LT960612.1"/>
</dbReference>
<keyword evidence="5" id="KW-0804">Transcription</keyword>
<keyword evidence="4" id="KW-0238">DNA-binding</keyword>
<evidence type="ECO:0000256" key="1">
    <source>
        <dbReference type="ARBA" id="ARBA00005384"/>
    </source>
</evidence>
<evidence type="ECO:0000256" key="2">
    <source>
        <dbReference type="ARBA" id="ARBA00022898"/>
    </source>
</evidence>
<evidence type="ECO:0000313" key="7">
    <source>
        <dbReference type="EMBL" id="SON52330.1"/>
    </source>
</evidence>
<dbReference type="Gene3D" id="1.10.10.10">
    <property type="entry name" value="Winged helix-like DNA-binding domain superfamily/Winged helix DNA-binding domain"/>
    <property type="match status" value="1"/>
</dbReference>
<dbReference type="InterPro" id="IPR036390">
    <property type="entry name" value="WH_DNA-bd_sf"/>
</dbReference>
<dbReference type="Proteomes" id="UP000235828">
    <property type="component" value="Chromosome B"/>
</dbReference>
<evidence type="ECO:0000313" key="8">
    <source>
        <dbReference type="Proteomes" id="UP000235828"/>
    </source>
</evidence>
<proteinExistence type="inferred from homology"/>
<keyword evidence="3" id="KW-0805">Transcription regulation</keyword>
<dbReference type="PANTHER" id="PTHR46577:SF1">
    <property type="entry name" value="HTH-TYPE TRANSCRIPTIONAL REGULATORY PROTEIN GABR"/>
    <property type="match status" value="1"/>
</dbReference>
<dbReference type="Gene3D" id="3.90.1150.10">
    <property type="entry name" value="Aspartate Aminotransferase, domain 1"/>
    <property type="match status" value="1"/>
</dbReference>
<sequence length="469" mass="52864">MRYMDLAEKYINEIQLGNMMAATKMPSLRKFSKLHSVSMSTTLNCYQHLESLGWIIAKPQSGYFVSNKLNAHQQPTLVSFESQLSEPRQHTVHQLFGSNQTRSGPLGVSRIQPDPELMKAMEQCFRRANKRMHNRFNEYPTPQGEPLLRDTLVRHFSQYDFHFGAQDLVITNGCMGAIKTAIEICSTTGDAIAICSPCFSGLLDLLAAMSRKIVEIPSISSGIDLDQLELHMKNGTIKAGLFCTTHMNPQGITMSPEQKMRLADMARRYETPIIEDDVYIELPHGNTVPLPAKFYDESGYVLWCGSISKTLSASYRLGWCLPGRYKDQYLKMFAAGSYGVSAPMQLATADYIDSGQYTKHLRKKRFELLAQKRQYIEYLQQQLPQGSRISDPAGGLVLWLQIPNLDSVQLLEQANLHGLDIRNGDIFSSLPLYQDCVRINIGYPLYNPDHTPSEACKDIDTLVSLLDSK</sequence>
<comment type="similarity">
    <text evidence="1">In the C-terminal section; belongs to the class-I pyridoxal-phosphate-dependent aminotransferase family.</text>
</comment>
<dbReference type="KEGG" id="vta:B0719"/>
<evidence type="ECO:0000259" key="6">
    <source>
        <dbReference type="PROSITE" id="PS50949"/>
    </source>
</evidence>
<keyword evidence="8" id="KW-1185">Reference proteome</keyword>
<dbReference type="InterPro" id="IPR004839">
    <property type="entry name" value="Aminotransferase_I/II_large"/>
</dbReference>
<dbReference type="GO" id="GO:0003700">
    <property type="term" value="F:DNA-binding transcription factor activity"/>
    <property type="evidence" value="ECO:0007669"/>
    <property type="project" value="InterPro"/>
</dbReference>
<name>A0A2N8ZK86_9VIBR</name>
<dbReference type="CDD" id="cd00609">
    <property type="entry name" value="AAT_like"/>
    <property type="match status" value="1"/>
</dbReference>
<dbReference type="Gene3D" id="3.40.640.10">
    <property type="entry name" value="Type I PLP-dependent aspartate aminotransferase-like (Major domain)"/>
    <property type="match status" value="1"/>
</dbReference>
<evidence type="ECO:0000256" key="4">
    <source>
        <dbReference type="ARBA" id="ARBA00023125"/>
    </source>
</evidence>
<protein>
    <submittedName>
        <fullName evidence="7">Transcriptional regulator</fullName>
    </submittedName>
</protein>
<dbReference type="InterPro" id="IPR015424">
    <property type="entry name" value="PyrdxlP-dep_Trfase"/>
</dbReference>
<reference evidence="7 8" key="1">
    <citation type="submission" date="2017-10" db="EMBL/GenBank/DDBJ databases">
        <authorList>
            <person name="Banno H."/>
            <person name="Chua N.-H."/>
        </authorList>
    </citation>
    <scope>NUCLEOTIDE SEQUENCE [LARGE SCALE GENOMIC DNA]</scope>
    <source>
        <strain evidence="7">Vibrio tapetis CECT4600</strain>
    </source>
</reference>
<feature type="domain" description="HTH gntR-type" evidence="6">
    <location>
        <begin position="1"/>
        <end position="68"/>
    </location>
</feature>